<accession>A0A0E9URS2</accession>
<dbReference type="AlphaFoldDB" id="A0A0E9URS2"/>
<name>A0A0E9URS2_ANGAN</name>
<sequence length="25" mass="3041">MRLCTLAFFPWFCVMSPGLYTIRMR</sequence>
<reference evidence="1" key="2">
    <citation type="journal article" date="2015" name="Fish Shellfish Immunol.">
        <title>Early steps in the European eel (Anguilla anguilla)-Vibrio vulnificus interaction in the gills: Role of the RtxA13 toxin.</title>
        <authorList>
            <person name="Callol A."/>
            <person name="Pajuelo D."/>
            <person name="Ebbesson L."/>
            <person name="Teles M."/>
            <person name="MacKenzie S."/>
            <person name="Amaro C."/>
        </authorList>
    </citation>
    <scope>NUCLEOTIDE SEQUENCE</scope>
</reference>
<evidence type="ECO:0000313" key="1">
    <source>
        <dbReference type="EMBL" id="JAH67885.1"/>
    </source>
</evidence>
<organism evidence="1">
    <name type="scientific">Anguilla anguilla</name>
    <name type="common">European freshwater eel</name>
    <name type="synonym">Muraena anguilla</name>
    <dbReference type="NCBI Taxonomy" id="7936"/>
    <lineage>
        <taxon>Eukaryota</taxon>
        <taxon>Metazoa</taxon>
        <taxon>Chordata</taxon>
        <taxon>Craniata</taxon>
        <taxon>Vertebrata</taxon>
        <taxon>Euteleostomi</taxon>
        <taxon>Actinopterygii</taxon>
        <taxon>Neopterygii</taxon>
        <taxon>Teleostei</taxon>
        <taxon>Anguilliformes</taxon>
        <taxon>Anguillidae</taxon>
        <taxon>Anguilla</taxon>
    </lineage>
</organism>
<proteinExistence type="predicted"/>
<protein>
    <submittedName>
        <fullName evidence="1">Uncharacterized protein</fullName>
    </submittedName>
</protein>
<dbReference type="EMBL" id="GBXM01040692">
    <property type="protein sequence ID" value="JAH67885.1"/>
    <property type="molecule type" value="Transcribed_RNA"/>
</dbReference>
<reference evidence="1" key="1">
    <citation type="submission" date="2014-11" db="EMBL/GenBank/DDBJ databases">
        <authorList>
            <person name="Amaro Gonzalez C."/>
        </authorList>
    </citation>
    <scope>NUCLEOTIDE SEQUENCE</scope>
</reference>